<dbReference type="PANTHER" id="PTHR46471">
    <property type="entry name" value="CHITIN DEACETYLASE"/>
    <property type="match status" value="1"/>
</dbReference>
<comment type="subcellular location">
    <subcellularLocation>
        <location evidence="2">Cell membrane</location>
        <topology evidence="2">Lipid-anchor</topology>
        <topology evidence="2">GPI-anchor</topology>
    </subcellularLocation>
</comment>
<evidence type="ECO:0000256" key="10">
    <source>
        <dbReference type="SAM" id="MobiDB-lite"/>
    </source>
</evidence>
<evidence type="ECO:0000256" key="5">
    <source>
        <dbReference type="ARBA" id="ARBA00022729"/>
    </source>
</evidence>
<feature type="region of interest" description="Disordered" evidence="10">
    <location>
        <begin position="261"/>
        <end position="292"/>
    </location>
</feature>
<feature type="region of interest" description="Disordered" evidence="10">
    <location>
        <begin position="175"/>
        <end position="248"/>
    </location>
</feature>
<feature type="coiled-coil region" evidence="9">
    <location>
        <begin position="577"/>
        <end position="607"/>
    </location>
</feature>
<dbReference type="InterPro" id="IPR002509">
    <property type="entry name" value="NODB_dom"/>
</dbReference>
<feature type="domain" description="NodB homology" evidence="11">
    <location>
        <begin position="789"/>
        <end position="977"/>
    </location>
</feature>
<dbReference type="Pfam" id="PF01522">
    <property type="entry name" value="Polysacc_deac_1"/>
    <property type="match status" value="1"/>
</dbReference>
<feature type="compositionally biased region" description="Basic residues" evidence="10">
    <location>
        <begin position="198"/>
        <end position="210"/>
    </location>
</feature>
<keyword evidence="3" id="KW-0325">Glycoprotein</keyword>
<dbReference type="GO" id="GO:0005886">
    <property type="term" value="C:plasma membrane"/>
    <property type="evidence" value="ECO:0007669"/>
    <property type="project" value="UniProtKB-SubCell"/>
</dbReference>
<keyword evidence="4" id="KW-0479">Metal-binding</keyword>
<accession>A0A9P7B8I5</accession>
<feature type="region of interest" description="Disordered" evidence="10">
    <location>
        <begin position="135"/>
        <end position="160"/>
    </location>
</feature>
<feature type="compositionally biased region" description="Pro residues" evidence="10">
    <location>
        <begin position="230"/>
        <end position="242"/>
    </location>
</feature>
<keyword evidence="9" id="KW-0175">Coiled coil</keyword>
<dbReference type="PANTHER" id="PTHR46471:SF2">
    <property type="entry name" value="CHITIN DEACETYLASE-RELATED"/>
    <property type="match status" value="1"/>
</dbReference>
<evidence type="ECO:0000313" key="13">
    <source>
        <dbReference type="Proteomes" id="UP000777482"/>
    </source>
</evidence>
<feature type="compositionally biased region" description="Low complexity" evidence="10">
    <location>
        <begin position="365"/>
        <end position="379"/>
    </location>
</feature>
<keyword evidence="3" id="KW-0336">GPI-anchor</keyword>
<evidence type="ECO:0000256" key="4">
    <source>
        <dbReference type="ARBA" id="ARBA00022723"/>
    </source>
</evidence>
<evidence type="ECO:0000256" key="6">
    <source>
        <dbReference type="ARBA" id="ARBA00022801"/>
    </source>
</evidence>
<keyword evidence="13" id="KW-1185">Reference proteome</keyword>
<feature type="compositionally biased region" description="Low complexity" evidence="10">
    <location>
        <begin position="469"/>
        <end position="490"/>
    </location>
</feature>
<dbReference type="AlphaFoldDB" id="A0A9P7B8I5"/>
<dbReference type="GO" id="GO:0046872">
    <property type="term" value="F:metal ion binding"/>
    <property type="evidence" value="ECO:0007669"/>
    <property type="project" value="UniProtKB-KW"/>
</dbReference>
<evidence type="ECO:0000313" key="12">
    <source>
        <dbReference type="EMBL" id="KAG0666365.1"/>
    </source>
</evidence>
<dbReference type="Proteomes" id="UP000777482">
    <property type="component" value="Unassembled WGS sequence"/>
</dbReference>
<dbReference type="SUPFAM" id="SSF88713">
    <property type="entry name" value="Glycoside hydrolase/deacetylase"/>
    <property type="match status" value="1"/>
</dbReference>
<keyword evidence="8" id="KW-0449">Lipoprotein</keyword>
<evidence type="ECO:0000256" key="9">
    <source>
        <dbReference type="SAM" id="Coils"/>
    </source>
</evidence>
<sequence length="1020" mass="110135">MANVPAGDSTSPIVDRFNSLLALLRLPVQLPLLRLATPTLLLTVLEAILETRIVDVPAEWRADAEPATRLKVVQYLLRAIHQVTLGIATRTGLLPPSEAQVDKLEPRKVVDQDEHSLEPVLEVLLWIADALDIKSRPPPSPQRQRTVRVSNTSLPPPNVLKTYSKVAPEMKQGKLFSRQSPTQPRQFRAALSDTSSPSKHHRLATTHKRPPSTAASEPAPLPPQLERSASPPPLRSGPPPTTPTRRARLSTTTSFLAELARARSPAQASVSSAQTSIEGDAARSPPTSPRKSIVEVMRSIELRRTEQVCAAPGVEQRRNRSPPRGGPQDPVLLKPAESAHPFSACSRTKLRSDLASSSSPPPSPSSSSTASSATSSARDLASRPLSNRKTVRRRSRSKEADGRLPNGGASKTIDSIPPCTCTCAVSEKGSTPSRHPQKGTPSVPSTSPSSTAAATSALSFRNPRERPRSGSAASPSSSSSPAPSTPTSKRTPPPHRIRVSRISPTTLHVIPAADPPSSEAGLLSVHSSTDLDLDPSSPPAPSAAPFTPPPPTQSTTISYGAGSDTPSPYTLLLLAHRDRLREKLRILERRERDREAAAAVMAGAERQTMVHLPGEGPAGSSRCSMNDAPIIGHRRIVAASGVLFAAPSQLAPPPTRFLRRDTGPRTPSLSELAFPPACRRVAALSKEVTRRTLSAMLTDGARACWSIPPLVPPLFVSLSLSLALLLSSLSLSRRHTRLYTPTEYGIPGLTALPPRLALRLFAALLRRGESGPPVVGLGHGRIGRGNQFLLVPLSLEEGGRCAALFGGPTATLLEQYGGKGTYFVNGYNSVCIYDQSVVDDLIRRYKAGHVIGSHSWNHDDITKLSPEELHYQLDLLETALWKILGIKPRFFRPPFGEYDNKSLKVLQERGYSVALWDFDSEDANGATPEESIESYKDMLRTFPTPHIALNHEIEAGTVWNVVPTVVPLIHDAGYKLVDLGQCLGMEPYQAVGKRGRRDSVTSSWIDARKVRIEIDETPIH</sequence>
<dbReference type="GO" id="GO:0016810">
    <property type="term" value="F:hydrolase activity, acting on carbon-nitrogen (but not peptide) bonds"/>
    <property type="evidence" value="ECO:0007669"/>
    <property type="project" value="InterPro"/>
</dbReference>
<dbReference type="GO" id="GO:0098552">
    <property type="term" value="C:side of membrane"/>
    <property type="evidence" value="ECO:0007669"/>
    <property type="project" value="UniProtKB-KW"/>
</dbReference>
<comment type="cofactor">
    <cofactor evidence="1">
        <name>Co(2+)</name>
        <dbReference type="ChEBI" id="CHEBI:48828"/>
    </cofactor>
</comment>
<evidence type="ECO:0000256" key="2">
    <source>
        <dbReference type="ARBA" id="ARBA00004609"/>
    </source>
</evidence>
<proteinExistence type="predicted"/>
<protein>
    <submittedName>
        <fullName evidence="12">Carbohydrate esterase 4 protein</fullName>
    </submittedName>
</protein>
<evidence type="ECO:0000256" key="8">
    <source>
        <dbReference type="ARBA" id="ARBA00023288"/>
    </source>
</evidence>
<dbReference type="Gene3D" id="3.20.20.370">
    <property type="entry name" value="Glycoside hydrolase/deacetylase"/>
    <property type="match status" value="1"/>
</dbReference>
<feature type="compositionally biased region" description="Pro residues" evidence="10">
    <location>
        <begin position="536"/>
        <end position="552"/>
    </location>
</feature>
<dbReference type="PROSITE" id="PS51677">
    <property type="entry name" value="NODB"/>
    <property type="match status" value="1"/>
</dbReference>
<comment type="caution">
    <text evidence="12">The sequence shown here is derived from an EMBL/GenBank/DDBJ whole genome shotgun (WGS) entry which is preliminary data.</text>
</comment>
<feature type="compositionally biased region" description="Low complexity" evidence="10">
    <location>
        <begin position="440"/>
        <end position="457"/>
    </location>
</feature>
<dbReference type="InterPro" id="IPR011330">
    <property type="entry name" value="Glyco_hydro/deAcase_b/a-brl"/>
</dbReference>
<dbReference type="EMBL" id="PUHQ01000005">
    <property type="protein sequence ID" value="KAG0666365.1"/>
    <property type="molecule type" value="Genomic_DNA"/>
</dbReference>
<keyword evidence="6" id="KW-0378">Hydrolase</keyword>
<name>A0A9P7B8I5_RHOMI</name>
<organism evidence="12 13">
    <name type="scientific">Rhodotorula mucilaginosa</name>
    <name type="common">Yeast</name>
    <name type="synonym">Rhodotorula rubra</name>
    <dbReference type="NCBI Taxonomy" id="5537"/>
    <lineage>
        <taxon>Eukaryota</taxon>
        <taxon>Fungi</taxon>
        <taxon>Dikarya</taxon>
        <taxon>Basidiomycota</taxon>
        <taxon>Pucciniomycotina</taxon>
        <taxon>Microbotryomycetes</taxon>
        <taxon>Sporidiobolales</taxon>
        <taxon>Sporidiobolaceae</taxon>
        <taxon>Rhodotorula</taxon>
    </lineage>
</organism>
<evidence type="ECO:0000256" key="7">
    <source>
        <dbReference type="ARBA" id="ARBA00023277"/>
    </source>
</evidence>
<evidence type="ECO:0000259" key="11">
    <source>
        <dbReference type="PROSITE" id="PS51677"/>
    </source>
</evidence>
<feature type="region of interest" description="Disordered" evidence="10">
    <location>
        <begin position="307"/>
        <end position="563"/>
    </location>
</feature>
<keyword evidence="3" id="KW-0472">Membrane</keyword>
<reference evidence="12 13" key="1">
    <citation type="submission" date="2020-11" db="EMBL/GenBank/DDBJ databases">
        <title>Kefir isolates.</title>
        <authorList>
            <person name="Marcisauskas S."/>
            <person name="Kim Y."/>
            <person name="Blasche S."/>
        </authorList>
    </citation>
    <scope>NUCLEOTIDE SEQUENCE [LARGE SCALE GENOMIC DNA]</scope>
    <source>
        <strain evidence="12 13">KR</strain>
    </source>
</reference>
<dbReference type="GO" id="GO:0005975">
    <property type="term" value="P:carbohydrate metabolic process"/>
    <property type="evidence" value="ECO:0007669"/>
    <property type="project" value="InterPro"/>
</dbReference>
<keyword evidence="5" id="KW-0732">Signal</keyword>
<dbReference type="OrthoDB" id="2125469at2759"/>
<evidence type="ECO:0000256" key="3">
    <source>
        <dbReference type="ARBA" id="ARBA00022622"/>
    </source>
</evidence>
<keyword evidence="7" id="KW-0119">Carbohydrate metabolism</keyword>
<feature type="compositionally biased region" description="Polar residues" evidence="10">
    <location>
        <begin position="266"/>
        <end position="277"/>
    </location>
</feature>
<gene>
    <name evidence="12" type="primary">D25_1</name>
    <name evidence="12" type="ORF">C6P46_004935</name>
</gene>
<evidence type="ECO:0000256" key="1">
    <source>
        <dbReference type="ARBA" id="ARBA00001941"/>
    </source>
</evidence>